<evidence type="ECO:0000256" key="9">
    <source>
        <dbReference type="ARBA" id="ARBA00023033"/>
    </source>
</evidence>
<evidence type="ECO:0000256" key="1">
    <source>
        <dbReference type="ARBA" id="ARBA00001973"/>
    </source>
</evidence>
<dbReference type="AlphaFoldDB" id="A0A8H2WY12"/>
<name>A0A8H2WY12_9AGAM</name>
<keyword evidence="3 15" id="KW-0964">Secreted</keyword>
<keyword evidence="10 15" id="KW-1015">Disulfide bond</keyword>
<dbReference type="EMBL" id="CAJMWW010000063">
    <property type="protein sequence ID" value="CAE6411300.1"/>
    <property type="molecule type" value="Genomic_DNA"/>
</dbReference>
<keyword evidence="12 15" id="KW-0624">Polysaccharide degradation</keyword>
<evidence type="ECO:0000256" key="5">
    <source>
        <dbReference type="ARBA" id="ARBA00022729"/>
    </source>
</evidence>
<evidence type="ECO:0000256" key="3">
    <source>
        <dbReference type="ARBA" id="ARBA00022525"/>
    </source>
</evidence>
<dbReference type="InterPro" id="IPR005103">
    <property type="entry name" value="AA9_LPMO"/>
</dbReference>
<keyword evidence="9" id="KW-0503">Monooxygenase</keyword>
<dbReference type="GO" id="GO:0008810">
    <property type="term" value="F:cellulase activity"/>
    <property type="evidence" value="ECO:0007669"/>
    <property type="project" value="UniProtKB-UniRule"/>
</dbReference>
<comment type="cofactor">
    <cofactor evidence="1">
        <name>Cu(2+)</name>
        <dbReference type="ChEBI" id="CHEBI:29036"/>
    </cofactor>
</comment>
<dbReference type="PANTHER" id="PTHR33353:SF9">
    <property type="entry name" value="ENDOGLUCANASE II"/>
    <property type="match status" value="1"/>
</dbReference>
<evidence type="ECO:0000256" key="6">
    <source>
        <dbReference type="ARBA" id="ARBA00023001"/>
    </source>
</evidence>
<comment type="subcellular location">
    <subcellularLocation>
        <location evidence="2 15">Secreted</location>
    </subcellularLocation>
</comment>
<dbReference type="InterPro" id="IPR049892">
    <property type="entry name" value="AA9"/>
</dbReference>
<dbReference type="GO" id="GO:0030245">
    <property type="term" value="P:cellulose catabolic process"/>
    <property type="evidence" value="ECO:0007669"/>
    <property type="project" value="UniProtKB-UniRule"/>
</dbReference>
<dbReference type="Proteomes" id="UP000663841">
    <property type="component" value="Unassembled WGS sequence"/>
</dbReference>
<dbReference type="PANTHER" id="PTHR33353">
    <property type="entry name" value="PUTATIVE (AFU_ORTHOLOGUE AFUA_1G12560)-RELATED"/>
    <property type="match status" value="1"/>
</dbReference>
<dbReference type="Gene3D" id="2.70.50.70">
    <property type="match status" value="1"/>
</dbReference>
<evidence type="ECO:0000256" key="2">
    <source>
        <dbReference type="ARBA" id="ARBA00004613"/>
    </source>
</evidence>
<feature type="domain" description="Auxiliary Activity family 9 catalytic" evidence="16">
    <location>
        <begin position="13"/>
        <end position="113"/>
    </location>
</feature>
<accession>A0A8H2WY12</accession>
<dbReference type="GO" id="GO:0030248">
    <property type="term" value="F:cellulose binding"/>
    <property type="evidence" value="ECO:0007669"/>
    <property type="project" value="UniProtKB-UniRule"/>
</dbReference>
<comment type="catalytic activity">
    <reaction evidence="14 15">
        <text>[(1-&gt;4)-beta-D-glucosyl]n+m + reduced acceptor + O2 = 4-dehydro-beta-D-glucosyl-[(1-&gt;4)-beta-D-glucosyl]n-1 + [(1-&gt;4)-beta-D-glucosyl]m + acceptor + H2O.</text>
        <dbReference type="EC" id="1.14.99.56"/>
    </reaction>
</comment>
<dbReference type="EC" id="1.14.99.56" evidence="15"/>
<comment type="caution">
    <text evidence="17">The sequence shown here is derived from an EMBL/GenBank/DDBJ whole genome shotgun (WGS) entry which is preliminary data.</text>
</comment>
<evidence type="ECO:0000256" key="4">
    <source>
        <dbReference type="ARBA" id="ARBA00022723"/>
    </source>
</evidence>
<evidence type="ECO:0000256" key="7">
    <source>
        <dbReference type="ARBA" id="ARBA00023002"/>
    </source>
</evidence>
<evidence type="ECO:0000259" key="16">
    <source>
        <dbReference type="Pfam" id="PF03443"/>
    </source>
</evidence>
<protein>
    <recommendedName>
        <fullName evidence="15">AA9 family lytic polysaccharide monooxygenase</fullName>
        <ecNumber evidence="15">1.14.99.56</ecNumber>
    </recommendedName>
    <alternativeName>
        <fullName evidence="15">Endo-beta-1,4-glucanase</fullName>
    </alternativeName>
    <alternativeName>
        <fullName evidence="15">Glycosyl hydrolase 61 family protein</fullName>
    </alternativeName>
</protein>
<evidence type="ECO:0000256" key="8">
    <source>
        <dbReference type="ARBA" id="ARBA00023008"/>
    </source>
</evidence>
<reference evidence="17" key="1">
    <citation type="submission" date="2021-01" db="EMBL/GenBank/DDBJ databases">
        <authorList>
            <person name="Kaushik A."/>
        </authorList>
    </citation>
    <scope>NUCLEOTIDE SEQUENCE</scope>
    <source>
        <strain evidence="17">AG3-T5</strain>
    </source>
</reference>
<evidence type="ECO:0000313" key="18">
    <source>
        <dbReference type="Proteomes" id="UP000663841"/>
    </source>
</evidence>
<evidence type="ECO:0000256" key="11">
    <source>
        <dbReference type="ARBA" id="ARBA00023277"/>
    </source>
</evidence>
<keyword evidence="8" id="KW-0186">Copper</keyword>
<dbReference type="GO" id="GO:0005576">
    <property type="term" value="C:extracellular region"/>
    <property type="evidence" value="ECO:0007669"/>
    <property type="project" value="UniProtKB-SubCell"/>
</dbReference>
<keyword evidence="5" id="KW-0732">Signal</keyword>
<evidence type="ECO:0000256" key="15">
    <source>
        <dbReference type="RuleBase" id="RU368122"/>
    </source>
</evidence>
<comment type="domain">
    <text evidence="15">Has a modular structure: an endo-beta-1,4-glucanase catalytic module at the N-terminus, a linker rich in serines and threonines, and a C-terminal carbohydrate-binding module (CBM).</text>
</comment>
<keyword evidence="7" id="KW-0560">Oxidoreductase</keyword>
<evidence type="ECO:0000256" key="12">
    <source>
        <dbReference type="ARBA" id="ARBA00023326"/>
    </source>
</evidence>
<dbReference type="GO" id="GO:0004497">
    <property type="term" value="F:monooxygenase activity"/>
    <property type="evidence" value="ECO:0007669"/>
    <property type="project" value="UniProtKB-KW"/>
</dbReference>
<dbReference type="GO" id="GO:0046872">
    <property type="term" value="F:metal ion binding"/>
    <property type="evidence" value="ECO:0007669"/>
    <property type="project" value="UniProtKB-KW"/>
</dbReference>
<gene>
    <name evidence="17" type="ORF">RDB_LOCUS23366</name>
</gene>
<keyword evidence="4" id="KW-0479">Metal-binding</keyword>
<evidence type="ECO:0000256" key="10">
    <source>
        <dbReference type="ARBA" id="ARBA00023157"/>
    </source>
</evidence>
<keyword evidence="6 15" id="KW-0136">Cellulose degradation</keyword>
<sequence>MTGKLLINVLGIHIAKVDNAATAVGSGANRFKVTQTGLVSKGYWGTDIMDANCGKVEFAIPSDLPAGNYLIRAEVVALHINVTGGGAAKPATFKLPGAYSPTDPDILFDLYGGYTSYTVTADSRGTEY</sequence>
<organism evidence="17 18">
    <name type="scientific">Rhizoctonia solani</name>
    <dbReference type="NCBI Taxonomy" id="456999"/>
    <lineage>
        <taxon>Eukaryota</taxon>
        <taxon>Fungi</taxon>
        <taxon>Dikarya</taxon>
        <taxon>Basidiomycota</taxon>
        <taxon>Agaricomycotina</taxon>
        <taxon>Agaricomycetes</taxon>
        <taxon>Cantharellales</taxon>
        <taxon>Ceratobasidiaceae</taxon>
        <taxon>Rhizoctonia</taxon>
    </lineage>
</organism>
<evidence type="ECO:0000256" key="13">
    <source>
        <dbReference type="ARBA" id="ARBA00044502"/>
    </source>
</evidence>
<comment type="similarity">
    <text evidence="13">Belongs to the polysaccharide monooxygenase AA9 family.</text>
</comment>
<keyword evidence="11 15" id="KW-0119">Carbohydrate metabolism</keyword>
<evidence type="ECO:0000313" key="17">
    <source>
        <dbReference type="EMBL" id="CAE6411300.1"/>
    </source>
</evidence>
<comment type="function">
    <text evidence="15">Lytic polysaccharide monooxygenase (LMPO) that depolymerizes crystalline and amorphous polysaccharides via the oxidation of scissile alpha- or beta-(1-4)-glycosidic bonds, yielding C1 and/or C4 oxidation products. Catalysis by LPMOs requires the reduction of the active-site copper from Cu(II) to Cu(I) by a reducing agent and H(2)O(2) or O(2) as a cosubstrate.</text>
</comment>
<evidence type="ECO:0000256" key="14">
    <source>
        <dbReference type="ARBA" id="ARBA00045077"/>
    </source>
</evidence>
<dbReference type="Pfam" id="PF03443">
    <property type="entry name" value="AA9"/>
    <property type="match status" value="1"/>
</dbReference>
<proteinExistence type="inferred from homology"/>